<comment type="similarity">
    <text evidence="9">Belongs to the binding-protein-dependent transport system permease family. LivHM subfamily.</text>
</comment>
<evidence type="ECO:0000313" key="12">
    <source>
        <dbReference type="Proteomes" id="UP000193224"/>
    </source>
</evidence>
<evidence type="ECO:0000256" key="7">
    <source>
        <dbReference type="ARBA" id="ARBA00022989"/>
    </source>
</evidence>
<evidence type="ECO:0000256" key="3">
    <source>
        <dbReference type="ARBA" id="ARBA00022475"/>
    </source>
</evidence>
<reference evidence="11 12" key="1">
    <citation type="submission" date="2017-03" db="EMBL/GenBank/DDBJ databases">
        <authorList>
            <person name="Afonso C.L."/>
            <person name="Miller P.J."/>
            <person name="Scott M.A."/>
            <person name="Spackman E."/>
            <person name="Goraichik I."/>
            <person name="Dimitrov K.M."/>
            <person name="Suarez D.L."/>
            <person name="Swayne D.E."/>
        </authorList>
    </citation>
    <scope>NUCLEOTIDE SEQUENCE [LARGE SCALE GENOMIC DNA]</scope>
    <source>
        <strain evidence="11 12">CECT 7745</strain>
    </source>
</reference>
<feature type="transmembrane region" description="Helical" evidence="10">
    <location>
        <begin position="245"/>
        <end position="263"/>
    </location>
</feature>
<dbReference type="PANTHER" id="PTHR11795">
    <property type="entry name" value="BRANCHED-CHAIN AMINO ACID TRANSPORT SYSTEM PERMEASE PROTEIN LIVH"/>
    <property type="match status" value="1"/>
</dbReference>
<gene>
    <name evidence="11" type="primary">livH_7</name>
    <name evidence="11" type="ORF">ROA7745_03501</name>
</gene>
<protein>
    <submittedName>
        <fullName evidence="11">High-affinity branched-chain amino acid transport system permease protein LivH</fullName>
    </submittedName>
</protein>
<dbReference type="GO" id="GO:0015192">
    <property type="term" value="F:L-phenylalanine transmembrane transporter activity"/>
    <property type="evidence" value="ECO:0007669"/>
    <property type="project" value="TreeGrafter"/>
</dbReference>
<dbReference type="Pfam" id="PF02653">
    <property type="entry name" value="BPD_transp_2"/>
    <property type="match status" value="1"/>
</dbReference>
<evidence type="ECO:0000256" key="9">
    <source>
        <dbReference type="ARBA" id="ARBA00037998"/>
    </source>
</evidence>
<feature type="transmembrane region" description="Helical" evidence="10">
    <location>
        <begin position="269"/>
        <end position="292"/>
    </location>
</feature>
<dbReference type="GO" id="GO:0042941">
    <property type="term" value="P:D-alanine transmembrane transport"/>
    <property type="evidence" value="ECO:0007669"/>
    <property type="project" value="TreeGrafter"/>
</dbReference>
<feature type="transmembrane region" description="Helical" evidence="10">
    <location>
        <begin position="12"/>
        <end position="37"/>
    </location>
</feature>
<feature type="transmembrane region" description="Helical" evidence="10">
    <location>
        <begin position="188"/>
        <end position="208"/>
    </location>
</feature>
<dbReference type="GO" id="GO:0005886">
    <property type="term" value="C:plasma membrane"/>
    <property type="evidence" value="ECO:0007669"/>
    <property type="project" value="UniProtKB-SubCell"/>
</dbReference>
<accession>A0A1X7BVN1</accession>
<dbReference type="Proteomes" id="UP000193224">
    <property type="component" value="Unassembled WGS sequence"/>
</dbReference>
<name>A0A1X7BVN1_9RHOB</name>
<keyword evidence="7 10" id="KW-1133">Transmembrane helix</keyword>
<feature type="transmembrane region" description="Helical" evidence="10">
    <location>
        <begin position="49"/>
        <end position="77"/>
    </location>
</feature>
<organism evidence="11 12">
    <name type="scientific">Roseovarius aestuarii</name>
    <dbReference type="NCBI Taxonomy" id="475083"/>
    <lineage>
        <taxon>Bacteria</taxon>
        <taxon>Pseudomonadati</taxon>
        <taxon>Pseudomonadota</taxon>
        <taxon>Alphaproteobacteria</taxon>
        <taxon>Rhodobacterales</taxon>
        <taxon>Roseobacteraceae</taxon>
        <taxon>Roseovarius</taxon>
    </lineage>
</organism>
<dbReference type="GO" id="GO:0015188">
    <property type="term" value="F:L-isoleucine transmembrane transporter activity"/>
    <property type="evidence" value="ECO:0007669"/>
    <property type="project" value="TreeGrafter"/>
</dbReference>
<evidence type="ECO:0000256" key="5">
    <source>
        <dbReference type="ARBA" id="ARBA00022692"/>
    </source>
</evidence>
<feature type="transmembrane region" description="Helical" evidence="10">
    <location>
        <begin position="129"/>
        <end position="159"/>
    </location>
</feature>
<keyword evidence="3" id="KW-1003">Cell membrane</keyword>
<keyword evidence="12" id="KW-1185">Reference proteome</keyword>
<dbReference type="GO" id="GO:0015808">
    <property type="term" value="P:L-alanine transport"/>
    <property type="evidence" value="ECO:0007669"/>
    <property type="project" value="TreeGrafter"/>
</dbReference>
<proteinExistence type="inferred from homology"/>
<keyword evidence="6" id="KW-0029">Amino-acid transport</keyword>
<evidence type="ECO:0000256" key="4">
    <source>
        <dbReference type="ARBA" id="ARBA00022519"/>
    </source>
</evidence>
<dbReference type="OrthoDB" id="9779023at2"/>
<evidence type="ECO:0000313" key="11">
    <source>
        <dbReference type="EMBL" id="SMC13644.1"/>
    </source>
</evidence>
<dbReference type="PANTHER" id="PTHR11795:SF371">
    <property type="entry name" value="HIGH-AFFINITY BRANCHED-CHAIN AMINO ACID TRANSPORT SYSTEM PERMEASE PROTEIN LIVH"/>
    <property type="match status" value="1"/>
</dbReference>
<keyword evidence="5 10" id="KW-0812">Transmembrane</keyword>
<dbReference type="CDD" id="cd06582">
    <property type="entry name" value="TM_PBP1_LivH_like"/>
    <property type="match status" value="1"/>
</dbReference>
<evidence type="ECO:0000256" key="6">
    <source>
        <dbReference type="ARBA" id="ARBA00022970"/>
    </source>
</evidence>
<keyword evidence="2" id="KW-0813">Transport</keyword>
<dbReference type="EMBL" id="FWXB01000015">
    <property type="protein sequence ID" value="SMC13644.1"/>
    <property type="molecule type" value="Genomic_DNA"/>
</dbReference>
<feature type="transmembrane region" description="Helical" evidence="10">
    <location>
        <begin position="89"/>
        <end position="109"/>
    </location>
</feature>
<dbReference type="GO" id="GO:0005304">
    <property type="term" value="F:L-valine transmembrane transporter activity"/>
    <property type="evidence" value="ECO:0007669"/>
    <property type="project" value="TreeGrafter"/>
</dbReference>
<evidence type="ECO:0000256" key="10">
    <source>
        <dbReference type="SAM" id="Phobius"/>
    </source>
</evidence>
<keyword evidence="4" id="KW-0997">Cell inner membrane</keyword>
<dbReference type="GO" id="GO:1903806">
    <property type="term" value="P:L-isoleucine import across plasma membrane"/>
    <property type="evidence" value="ECO:0007669"/>
    <property type="project" value="TreeGrafter"/>
</dbReference>
<dbReference type="GO" id="GO:0015190">
    <property type="term" value="F:L-leucine transmembrane transporter activity"/>
    <property type="evidence" value="ECO:0007669"/>
    <property type="project" value="TreeGrafter"/>
</dbReference>
<sequence>MDLILQQTVNALALGGTYALLALGLAVVFSIMGLINFAHGELMTIAGYVLMYCGLAGIPFAVSVPLAVLAPMLAAMAMERVAFRPVRNASGATMLVTSFAVAMILQVLFQNLISARSQPVILPDALSQSVTIGGLIIGVNKLFAILATIVMLIALELFMKKQKHGIAMRAAAEDFAIARLMGIRANTVISAAFALSGLLAGVAAVLWVSQRASVDPLMGFTPVLKAFIAAILGGLGSLRGAVAGGFVLGFIEVFLAAFLPSAWQEFREPIGLSLVVLILILRPNGLIPAATLQAQKV</sequence>
<evidence type="ECO:0000256" key="8">
    <source>
        <dbReference type="ARBA" id="ARBA00023136"/>
    </source>
</evidence>
<dbReference type="AlphaFoldDB" id="A0A1X7BVN1"/>
<dbReference type="RefSeq" id="WP_085801574.1">
    <property type="nucleotide sequence ID" value="NZ_FWXB01000015.1"/>
</dbReference>
<evidence type="ECO:0000256" key="1">
    <source>
        <dbReference type="ARBA" id="ARBA00004651"/>
    </source>
</evidence>
<evidence type="ECO:0000256" key="2">
    <source>
        <dbReference type="ARBA" id="ARBA00022448"/>
    </source>
</evidence>
<comment type="subcellular location">
    <subcellularLocation>
        <location evidence="1">Cell membrane</location>
        <topology evidence="1">Multi-pass membrane protein</topology>
    </subcellularLocation>
</comment>
<keyword evidence="8 10" id="KW-0472">Membrane</keyword>
<dbReference type="InterPro" id="IPR052157">
    <property type="entry name" value="BCAA_transport_permease"/>
</dbReference>
<dbReference type="InterPro" id="IPR001851">
    <property type="entry name" value="ABC_transp_permease"/>
</dbReference>